<protein>
    <submittedName>
        <fullName evidence="1">Uncharacterized protein</fullName>
    </submittedName>
</protein>
<gene>
    <name evidence="1" type="ORF">MCNOR_1258</name>
</gene>
<dbReference type="Proteomes" id="UP001158598">
    <property type="component" value="Chromosome"/>
</dbReference>
<dbReference type="EMBL" id="OX458332">
    <property type="protein sequence ID" value="CAI8784013.1"/>
    <property type="molecule type" value="Genomic_DNA"/>
</dbReference>
<sequence length="418" mass="47690">MNKFCSNEADYHQQIINCIDLLPNQLKSEEDLHVFVWGHEIKLLDAGRNGGDGSADLLTVDEKGNVWLIEVKFGYNYELSRFVWENQLKRYKRAIESMSYQRLLRYTKEFLKGRELTKPTDVVSLQAESIVEALAAWQERIGRALVAPDELNRRMAETIGTGTYGIMVLADRFAPDVVDIGQQFEHRGPLAYVQGIPTNAGIEFQLRWHRTASGISDRQSVAIDPDPRFDASEKEVNRWCDPDSFADTLGEGARHLWLNVLQPGLLRLGWDGKPQQVKQMAFNVGFEVKQSLVPLLVIGWSELDAKDVPRHSKLAGQASMKINPRMKQLLKTSGDISLVNRFAERLYQLGWRGRPNRNMNRRWGVVPNSAEEVMKAEGVMIYQPDEATRDHNGRPGDKESIEGLLCEFEAVLYELRHR</sequence>
<proteinExistence type="predicted"/>
<evidence type="ECO:0000313" key="1">
    <source>
        <dbReference type="EMBL" id="CAI8784013.1"/>
    </source>
</evidence>
<reference evidence="1" key="1">
    <citation type="submission" date="2023-03" db="EMBL/GenBank/DDBJ databases">
        <authorList>
            <person name="Pearce D."/>
        </authorList>
    </citation>
    <scope>NUCLEOTIDE SEQUENCE</scope>
    <source>
        <strain evidence="1">Mc</strain>
    </source>
</reference>
<organism evidence="1 2">
    <name type="scientific">Methylococcus capsulatus</name>
    <dbReference type="NCBI Taxonomy" id="414"/>
    <lineage>
        <taxon>Bacteria</taxon>
        <taxon>Pseudomonadati</taxon>
        <taxon>Pseudomonadota</taxon>
        <taxon>Gammaproteobacteria</taxon>
        <taxon>Methylococcales</taxon>
        <taxon>Methylococcaceae</taxon>
        <taxon>Methylococcus</taxon>
    </lineage>
</organism>
<evidence type="ECO:0000313" key="2">
    <source>
        <dbReference type="Proteomes" id="UP001158598"/>
    </source>
</evidence>
<dbReference type="RefSeq" id="WP_017365982.1">
    <property type="nucleotide sequence ID" value="NZ_OX458332.1"/>
</dbReference>
<accession>A0AA35UU22</accession>
<dbReference type="AlphaFoldDB" id="A0AA35UU22"/>
<name>A0AA35UU22_METCP</name>